<name>A0A0A9GFA6_ARUDO</name>
<reference evidence="1" key="2">
    <citation type="journal article" date="2015" name="Data Brief">
        <title>Shoot transcriptome of the giant reed, Arundo donax.</title>
        <authorList>
            <person name="Barrero R.A."/>
            <person name="Guerrero F.D."/>
            <person name="Moolhuijzen P."/>
            <person name="Goolsby J.A."/>
            <person name="Tidwell J."/>
            <person name="Bellgard S.E."/>
            <person name="Bellgard M.I."/>
        </authorList>
    </citation>
    <scope>NUCLEOTIDE SEQUENCE</scope>
    <source>
        <tissue evidence="1">Shoot tissue taken approximately 20 cm above the soil surface</tissue>
    </source>
</reference>
<proteinExistence type="predicted"/>
<dbReference type="EMBL" id="GBRH01174101">
    <property type="protein sequence ID" value="JAE23795.1"/>
    <property type="molecule type" value="Transcribed_RNA"/>
</dbReference>
<reference evidence="1" key="1">
    <citation type="submission" date="2014-09" db="EMBL/GenBank/DDBJ databases">
        <authorList>
            <person name="Magalhaes I.L.F."/>
            <person name="Oliveira U."/>
            <person name="Santos F.R."/>
            <person name="Vidigal T.H.D.A."/>
            <person name="Brescovit A.D."/>
            <person name="Santos A.J."/>
        </authorList>
    </citation>
    <scope>NUCLEOTIDE SEQUENCE</scope>
    <source>
        <tissue evidence="1">Shoot tissue taken approximately 20 cm above the soil surface</tissue>
    </source>
</reference>
<evidence type="ECO:0000313" key="1">
    <source>
        <dbReference type="EMBL" id="JAE23795.1"/>
    </source>
</evidence>
<dbReference type="AlphaFoldDB" id="A0A0A9GFA6"/>
<protein>
    <submittedName>
        <fullName evidence="1">Uncharacterized protein</fullName>
    </submittedName>
</protein>
<sequence length="50" mass="5824">MRIIMQMWPMILGNRGILLTWIPLSMNNHMVSRITLLKVMSLLGSRQAQE</sequence>
<accession>A0A0A9GFA6</accession>
<organism evidence="1">
    <name type="scientific">Arundo donax</name>
    <name type="common">Giant reed</name>
    <name type="synonym">Donax arundinaceus</name>
    <dbReference type="NCBI Taxonomy" id="35708"/>
    <lineage>
        <taxon>Eukaryota</taxon>
        <taxon>Viridiplantae</taxon>
        <taxon>Streptophyta</taxon>
        <taxon>Embryophyta</taxon>
        <taxon>Tracheophyta</taxon>
        <taxon>Spermatophyta</taxon>
        <taxon>Magnoliopsida</taxon>
        <taxon>Liliopsida</taxon>
        <taxon>Poales</taxon>
        <taxon>Poaceae</taxon>
        <taxon>PACMAD clade</taxon>
        <taxon>Arundinoideae</taxon>
        <taxon>Arundineae</taxon>
        <taxon>Arundo</taxon>
    </lineage>
</organism>